<accession>A0AAV1BAR1</accession>
<reference evidence="1 2" key="1">
    <citation type="submission" date="2023-01" db="EMBL/GenBank/DDBJ databases">
        <authorList>
            <person name="Kreplak J."/>
        </authorList>
    </citation>
    <scope>NUCLEOTIDE SEQUENCE [LARGE SCALE GENOMIC DNA]</scope>
</reference>
<evidence type="ECO:0000313" key="1">
    <source>
        <dbReference type="EMBL" id="CAI8618489.1"/>
    </source>
</evidence>
<sequence>MIPNHHLQTINIIVPSKSFNHTPFFPFSSSFTFILSSLSLCNLQSPSTTTFIHLTPCSISALSQSSPSPPQTLWISLCYADTEATRRRGERKWNLKRVIKGVSSPLLLHLF</sequence>
<proteinExistence type="predicted"/>
<name>A0AAV1BAR1_VICFA</name>
<organism evidence="1 2">
    <name type="scientific">Vicia faba</name>
    <name type="common">Broad bean</name>
    <name type="synonym">Faba vulgaris</name>
    <dbReference type="NCBI Taxonomy" id="3906"/>
    <lineage>
        <taxon>Eukaryota</taxon>
        <taxon>Viridiplantae</taxon>
        <taxon>Streptophyta</taxon>
        <taxon>Embryophyta</taxon>
        <taxon>Tracheophyta</taxon>
        <taxon>Spermatophyta</taxon>
        <taxon>Magnoliopsida</taxon>
        <taxon>eudicotyledons</taxon>
        <taxon>Gunneridae</taxon>
        <taxon>Pentapetalae</taxon>
        <taxon>rosids</taxon>
        <taxon>fabids</taxon>
        <taxon>Fabales</taxon>
        <taxon>Fabaceae</taxon>
        <taxon>Papilionoideae</taxon>
        <taxon>50 kb inversion clade</taxon>
        <taxon>NPAAA clade</taxon>
        <taxon>Hologalegina</taxon>
        <taxon>IRL clade</taxon>
        <taxon>Fabeae</taxon>
        <taxon>Vicia</taxon>
    </lineage>
</organism>
<dbReference type="AlphaFoldDB" id="A0AAV1BAR1"/>
<gene>
    <name evidence="1" type="ORF">VFH_VI125440</name>
</gene>
<keyword evidence="2" id="KW-1185">Reference proteome</keyword>
<evidence type="ECO:0000313" key="2">
    <source>
        <dbReference type="Proteomes" id="UP001157006"/>
    </source>
</evidence>
<protein>
    <submittedName>
        <fullName evidence="1">Uncharacterized protein</fullName>
    </submittedName>
</protein>
<dbReference type="Proteomes" id="UP001157006">
    <property type="component" value="Chromosome 6"/>
</dbReference>
<dbReference type="EMBL" id="OX451741">
    <property type="protein sequence ID" value="CAI8618489.1"/>
    <property type="molecule type" value="Genomic_DNA"/>
</dbReference>